<keyword evidence="1" id="KW-0175">Coiled coil</keyword>
<evidence type="ECO:0000313" key="5">
    <source>
        <dbReference type="Proteomes" id="UP000220797"/>
    </source>
</evidence>
<feature type="coiled-coil region" evidence="1">
    <location>
        <begin position="1878"/>
        <end position="1920"/>
    </location>
</feature>
<name>A0A1J1GVB8_PLAGA</name>
<feature type="compositionally biased region" description="Basic and acidic residues" evidence="2">
    <location>
        <begin position="1240"/>
        <end position="1277"/>
    </location>
</feature>
<feature type="region of interest" description="Disordered" evidence="2">
    <location>
        <begin position="1102"/>
        <end position="1142"/>
    </location>
</feature>
<sequence>KIKKKKKKKNTSDISINEEEKLNFNDFKKSDMNDIGNYYTKNFSDIKKNNFSKEKNKKFNFSDDSFKKKKSQISDNENSEISNYLYGRYSKMKDNKRMKNIFKEKSVSNISLDSSCSFELDFFYDKDKTSDMKKSKKFLKNPTKKRMYKLKKIIEILEYSIYNEEKEGVKLESKLYEYVLLTKSLKQKISNLEELNNTNKNKMILYEKDISKLKEQNEEMKLTLSTFENELSNLINKFDKNFAKELIDTKSQNDVLKKEVERLKMEIEKKNYEIKKIENLNDITKKNINDNITTNNINNNNNNNTNSVSNNENNEKLENDNITNNNKTTNSKNGNANINEKSKEVTIHEFPYYYGNSEMIDSNIVEDFISKMKTMRINFEKNIEKYDEETKSLIYGCYISNFLLENKDICNHKKILKHLQEFCITESKFLNIHLCLKKERSDLPTKELEKEVIKQLENSDLDKNKDRVCMINSIILLLIFKNMHIFNLYKIFITSLKCDNFRWIRIVKKALFLKFFDLCLIDTNMKVNEIQNQKEAKLINVNGVGLTTNENINYNIKHPLFYCANDTLKNFITTMYLNFYKDPINPQTSDNIYHYVLQKKNLDVLKILKLSGKNYNYIFNKNSEDKTPLDYIDNEDIKIDLISGYILDIAGKGAENYKNSKYEVAYDLYTEALEKQIKLSESVKMGKSMNENIGKLYYNRARTLMHLNKWIDVIENCNNCLKYIPKYVNAFDTQIQAYENLLEYENALLTYKNMCIKCNIKPDEKEEKLKSQINATCFQILNINKNCNVAEIKQAFSNLSKKWHPDKLGINISADIKKRHNNHFKRLFKAKQLLLNDIERQKEKKKKETNYIYPQIIEDTKFSNSNNKKTNINNEESNQKNCNKEEKKNDTYTTSYNNNGVFKNINTTDFTKINESNNNNHEFFKNENNKSNFINNDMDKNFNKNNNVNLNDSKNNIYNSYKDDIDKFQEKLKNLNKANNDIENNKFFNSFPNIFDNKFSNMNNEKIDENFYKKLKEEYEVLGDDELSNLKTKLSNSINNLIQTEINLKREYQELCIKEKTNVIMNARLCILQEIQKALCVRLDKERKLKVIENIIKSRNDEKSSNLNKTNSFSKRNSTEEIYEENNNNDKKENNHYNSMNDKFNLKKNTYENEEKVDQQNKEDKNNEDEQEEKNKSNEDYKDEKSCEEEKGNEAEKDNEKKGCDNNCDYEKEEHEEDYEEEFDETDKIEQKDNNSNIEYYHEEKDNNNEEKKKKNKKEKETFDEEQTKKKVMKDYGSTKENKKYKKIKECKNNNEEDEEKINELNKTKTDESRSADSEIFKYIDEKKIYHENEEIYENFQSDEKNNNFFTNITNQLNQPFKYVSVLIKNKRSSENEKNNENLSEDNFIFINNNNKKESSNSNNNLFYNLNNETFYEDINEKEISKNECVMSNNKIFEKTLNKKGGNSFVHNVNYDNEIDQNDNKIKEELSQSPLREEYHYENYTKKLETEDTDNSNKMNSIKQDSFYNKKFNIDENIIMYPNKNDYLHSKTVKNDKNFKIGFSSEHINDDYFENNSFINLNSSNIHFFDKKQQSFKINENKEEENIDNDDNLINFENLVKKEGHLSSSRINDNNFSGKNIDKDNIFNRVGSNSSSMNDSYSEKFIEKHFIYSNDNFDKEKKKNKIKNANIKYTSDNEVINNEKKIFNLYNEKKKMNTYESSFFDQNLLSPDSSNSKNNYEKITLKKNDENNTTFLNYDKFDNYKNKEETNNFYNVDNSNNIKDEKKFINIDLNESENNLYQNDINTISEKLNNNADSFIYDEKKLLNSTSKFYNLNKSYNYETKKFRNSMTFLNEHENENKNIKKMFSNELTSISLDKAFDQKNKFPFNENLEKLKYKNIKSKIKKDENELIKLKKSCLDKMNTKVELDKNKKNDVKENSLLKKNIKRNYNIDDKQKNIDHSRKSKLKAKDKQ</sequence>
<reference evidence="4" key="1">
    <citation type="submission" date="2015-04" db="EMBL/GenBank/DDBJ databases">
        <authorList>
            <consortium name="Pathogen Informatics"/>
        </authorList>
    </citation>
    <scope>NUCLEOTIDE SEQUENCE [LARGE SCALE GENOMIC DNA]</scope>
    <source>
        <strain evidence="4">8A</strain>
    </source>
</reference>
<dbReference type="SUPFAM" id="SSF48452">
    <property type="entry name" value="TPR-like"/>
    <property type="match status" value="1"/>
</dbReference>
<gene>
    <name evidence="4" type="ORF">PGAL8A_00369600</name>
</gene>
<feature type="region of interest" description="Disordered" evidence="2">
    <location>
        <begin position="1928"/>
        <end position="1954"/>
    </location>
</feature>
<dbReference type="Pfam" id="PF00226">
    <property type="entry name" value="DnaJ"/>
    <property type="match status" value="1"/>
</dbReference>
<dbReference type="PROSITE" id="PS50076">
    <property type="entry name" value="DNAJ_2"/>
    <property type="match status" value="1"/>
</dbReference>
<evidence type="ECO:0000256" key="1">
    <source>
        <dbReference type="SAM" id="Coils"/>
    </source>
</evidence>
<comment type="caution">
    <text evidence="4">The sequence shown here is derived from an EMBL/GenBank/DDBJ whole genome shotgun (WGS) entry which is preliminary data.</text>
</comment>
<feature type="compositionally biased region" description="Basic and acidic residues" evidence="2">
    <location>
        <begin position="1173"/>
        <end position="1213"/>
    </location>
</feature>
<feature type="compositionally biased region" description="Low complexity" evidence="2">
    <location>
        <begin position="292"/>
        <end position="312"/>
    </location>
</feature>
<keyword evidence="5" id="KW-1185">Reference proteome</keyword>
<dbReference type="RefSeq" id="XP_028529276.1">
    <property type="nucleotide sequence ID" value="XM_028672756.1"/>
</dbReference>
<feature type="compositionally biased region" description="Basic and acidic residues" evidence="2">
    <location>
        <begin position="1154"/>
        <end position="1165"/>
    </location>
</feature>
<feature type="coiled-coil region" evidence="1">
    <location>
        <begin position="182"/>
        <end position="280"/>
    </location>
</feature>
<evidence type="ECO:0000259" key="3">
    <source>
        <dbReference type="PROSITE" id="PS50076"/>
    </source>
</evidence>
<evidence type="ECO:0000313" key="4">
    <source>
        <dbReference type="EMBL" id="CRG96471.1"/>
    </source>
</evidence>
<dbReference type="GeneID" id="39732226"/>
<accession>A0A1J1GVB8</accession>
<dbReference type="Gene3D" id="1.25.40.10">
    <property type="entry name" value="Tetratricopeptide repeat domain"/>
    <property type="match status" value="1"/>
</dbReference>
<evidence type="ECO:0000256" key="2">
    <source>
        <dbReference type="SAM" id="MobiDB-lite"/>
    </source>
</evidence>
<protein>
    <recommendedName>
        <fullName evidence="3">J domain-containing protein</fullName>
    </recommendedName>
</protein>
<feature type="region of interest" description="Disordered" evidence="2">
    <location>
        <begin position="1154"/>
        <end position="1277"/>
    </location>
</feature>
<feature type="compositionally biased region" description="Polar residues" evidence="2">
    <location>
        <begin position="1105"/>
        <end position="1116"/>
    </location>
</feature>
<feature type="domain" description="J" evidence="3">
    <location>
        <begin position="776"/>
        <end position="847"/>
    </location>
</feature>
<dbReference type="EMBL" id="CVMV01000059">
    <property type="protein sequence ID" value="CRG96471.1"/>
    <property type="molecule type" value="Genomic_DNA"/>
</dbReference>
<dbReference type="CDD" id="cd06257">
    <property type="entry name" value="DnaJ"/>
    <property type="match status" value="1"/>
</dbReference>
<proteinExistence type="predicted"/>
<feature type="compositionally biased region" description="Low complexity" evidence="2">
    <location>
        <begin position="320"/>
        <end position="337"/>
    </location>
</feature>
<dbReference type="Gene3D" id="1.10.287.110">
    <property type="entry name" value="DnaJ domain"/>
    <property type="match status" value="1"/>
</dbReference>
<feature type="compositionally biased region" description="Low complexity" evidence="2">
    <location>
        <begin position="864"/>
        <end position="881"/>
    </location>
</feature>
<feature type="coiled-coil region" evidence="1">
    <location>
        <begin position="958"/>
        <end position="985"/>
    </location>
</feature>
<dbReference type="InterPro" id="IPR011990">
    <property type="entry name" value="TPR-like_helical_dom_sf"/>
</dbReference>
<dbReference type="InterPro" id="IPR036869">
    <property type="entry name" value="J_dom_sf"/>
</dbReference>
<feature type="region of interest" description="Disordered" evidence="2">
    <location>
        <begin position="292"/>
        <end position="337"/>
    </location>
</feature>
<dbReference type="OrthoDB" id="445556at2759"/>
<dbReference type="PANTHER" id="PTHR44200">
    <property type="entry name" value="DNAJ HOMOLOG SUBFAMILY C MEMBER 7"/>
    <property type="match status" value="1"/>
</dbReference>
<dbReference type="SUPFAM" id="SSF46565">
    <property type="entry name" value="Chaperone J-domain"/>
    <property type="match status" value="1"/>
</dbReference>
<dbReference type="SMART" id="SM00271">
    <property type="entry name" value="DnaJ"/>
    <property type="match status" value="1"/>
</dbReference>
<feature type="compositionally biased region" description="Basic and acidic residues" evidence="2">
    <location>
        <begin position="1931"/>
        <end position="1954"/>
    </location>
</feature>
<dbReference type="Proteomes" id="UP000220797">
    <property type="component" value="Unassembled WGS sequence"/>
</dbReference>
<feature type="non-terminal residue" evidence="4">
    <location>
        <position position="1"/>
    </location>
</feature>
<organism evidence="4 5">
    <name type="scientific">Plasmodium gallinaceum</name>
    <dbReference type="NCBI Taxonomy" id="5849"/>
    <lineage>
        <taxon>Eukaryota</taxon>
        <taxon>Sar</taxon>
        <taxon>Alveolata</taxon>
        <taxon>Apicomplexa</taxon>
        <taxon>Aconoidasida</taxon>
        <taxon>Haemosporida</taxon>
        <taxon>Plasmodiidae</taxon>
        <taxon>Plasmodium</taxon>
        <taxon>Plasmodium (Haemamoeba)</taxon>
    </lineage>
</organism>
<dbReference type="VEuPathDB" id="PlasmoDB:PGAL8A_00369600"/>
<feature type="region of interest" description="Disordered" evidence="2">
    <location>
        <begin position="864"/>
        <end position="895"/>
    </location>
</feature>
<dbReference type="InterPro" id="IPR052758">
    <property type="entry name" value="SRC_co-chaperone"/>
</dbReference>
<dbReference type="InterPro" id="IPR001623">
    <property type="entry name" value="DnaJ_domain"/>
</dbReference>
<dbReference type="PANTHER" id="PTHR44200:SF1">
    <property type="entry name" value="DNAJ HOMOLOG SUBFAMILY C MEMBER 7"/>
    <property type="match status" value="1"/>
</dbReference>
<feature type="compositionally biased region" description="Acidic residues" evidence="2">
    <location>
        <begin position="1214"/>
        <end position="1225"/>
    </location>
</feature>